<keyword evidence="4" id="KW-1185">Reference proteome</keyword>
<accession>A0A0A2MTI2</accession>
<dbReference type="SUPFAM" id="SSF49265">
    <property type="entry name" value="Fibronectin type III"/>
    <property type="match status" value="1"/>
</dbReference>
<evidence type="ECO:0000256" key="1">
    <source>
        <dbReference type="SAM" id="SignalP"/>
    </source>
</evidence>
<organism evidence="3 4">
    <name type="scientific">Flavobacterium enshiense DK69</name>
    <dbReference type="NCBI Taxonomy" id="1107311"/>
    <lineage>
        <taxon>Bacteria</taxon>
        <taxon>Pseudomonadati</taxon>
        <taxon>Bacteroidota</taxon>
        <taxon>Flavobacteriia</taxon>
        <taxon>Flavobacteriales</taxon>
        <taxon>Flavobacteriaceae</taxon>
        <taxon>Flavobacterium</taxon>
    </lineage>
</organism>
<dbReference type="CDD" id="cd00063">
    <property type="entry name" value="FN3"/>
    <property type="match status" value="1"/>
</dbReference>
<dbReference type="NCBIfam" id="NF038128">
    <property type="entry name" value="choice_anch_J"/>
    <property type="match status" value="1"/>
</dbReference>
<dbReference type="PROSITE" id="PS50853">
    <property type="entry name" value="FN3"/>
    <property type="match status" value="1"/>
</dbReference>
<name>A0A0A2MTI2_9FLAO</name>
<dbReference type="Proteomes" id="UP000030149">
    <property type="component" value="Unassembled WGS sequence"/>
</dbReference>
<feature type="signal peptide" evidence="1">
    <location>
        <begin position="1"/>
        <end position="19"/>
    </location>
</feature>
<evidence type="ECO:0000313" key="3">
    <source>
        <dbReference type="EMBL" id="KGO95972.1"/>
    </source>
</evidence>
<dbReference type="SMART" id="SM00060">
    <property type="entry name" value="FN3"/>
    <property type="match status" value="1"/>
</dbReference>
<dbReference type="AlphaFoldDB" id="A0A0A2MTI2"/>
<evidence type="ECO:0000313" key="4">
    <source>
        <dbReference type="Proteomes" id="UP000030149"/>
    </source>
</evidence>
<comment type="caution">
    <text evidence="3">The sequence shown here is derived from an EMBL/GenBank/DDBJ whole genome shotgun (WGS) entry which is preliminary data.</text>
</comment>
<reference evidence="3 4" key="2">
    <citation type="journal article" date="2015" name="Stand. Genomic Sci.">
        <title>High quality draft genomic sequence of Flavobacterium enshiense DK69(T) and comparison among Flavobacterium genomes.</title>
        <authorList>
            <person name="Zeng Z."/>
            <person name="Chen C."/>
            <person name="Du H."/>
            <person name="Wang G."/>
            <person name="Li M."/>
        </authorList>
    </citation>
    <scope>NUCLEOTIDE SEQUENCE [LARGE SCALE GENOMIC DNA]</scope>
    <source>
        <strain evidence="3 4">DK69</strain>
    </source>
</reference>
<dbReference type="RefSeq" id="WP_035630382.1">
    <property type="nucleotide sequence ID" value="NZ_JRLZ01000006.1"/>
</dbReference>
<dbReference type="Pfam" id="PF00041">
    <property type="entry name" value="fn3"/>
    <property type="match status" value="1"/>
</dbReference>
<keyword evidence="1" id="KW-0732">Signal</keyword>
<dbReference type="Gene3D" id="2.60.120.200">
    <property type="match status" value="1"/>
</dbReference>
<dbReference type="STRING" id="1107311.Q767_08400"/>
<sequence length="481" mass="50629">MKKITLVIFMSLMSFLGYAQFPESFNTGIPAAWHVMDNGTGTVKSWTGSTAFGPPHSGAQHALADREDLGLNNTSEDWLVTPQFTVPTNSQLRFWAKMTAPADYGTLFQLRISTTSQTDRASFTTFKQWTEPELETAMQAGGSTAYNVYGEIVQSLTAYAGQNVYIAFVKVHTQTGDSSPNPYWGDRWAIDDVNVIQQCTDPSALTATQITPTSAQLGWTNTGPATSWDIEWMLSADTPTGVPDITGATNPYVLSGLAPATNYKYYVRSVCSTGATSNWIGPFAFKTIPYGQTCAAPIAITALPFTETSNTNLFGNTVTGSPGASCGIAGNYLNGNDVFYAFTPSFTGVVDITMTPTGTNSGLFVYGSCANVGSICLAGVANTAATPRNIPFLAVTAGTTYYIVISSLSGTIPYTLTIQQVGCPPPNNLGASGISQSGATLTWGNPGGATAWEYVFQPQGGSFPTGAGTPATTTSAPVTGL</sequence>
<reference evidence="4" key="1">
    <citation type="submission" date="2013-09" db="EMBL/GenBank/DDBJ databases">
        <authorList>
            <person name="Zeng Z."/>
            <person name="Chen C."/>
        </authorList>
    </citation>
    <scope>NUCLEOTIDE SEQUENCE [LARGE SCALE GENOMIC DNA]</scope>
    <source>
        <strain evidence="4">DK69</strain>
    </source>
</reference>
<feature type="domain" description="Fibronectin type-III" evidence="2">
    <location>
        <begin position="201"/>
        <end position="290"/>
    </location>
</feature>
<protein>
    <recommendedName>
        <fullName evidence="2">Fibronectin type-III domain-containing protein</fullName>
    </recommendedName>
</protein>
<dbReference type="eggNOG" id="COG3291">
    <property type="taxonomic scope" value="Bacteria"/>
</dbReference>
<dbReference type="InterPro" id="IPR013783">
    <property type="entry name" value="Ig-like_fold"/>
</dbReference>
<evidence type="ECO:0000259" key="2">
    <source>
        <dbReference type="PROSITE" id="PS50853"/>
    </source>
</evidence>
<dbReference type="InterPro" id="IPR036116">
    <property type="entry name" value="FN3_sf"/>
</dbReference>
<dbReference type="InterPro" id="IPR003961">
    <property type="entry name" value="FN3_dom"/>
</dbReference>
<gene>
    <name evidence="3" type="ORF">Q767_08400</name>
</gene>
<dbReference type="InterPro" id="IPR011628">
    <property type="entry name" value="Cleaved_adhesin"/>
</dbReference>
<dbReference type="Gene3D" id="2.60.120.380">
    <property type="match status" value="1"/>
</dbReference>
<feature type="non-terminal residue" evidence="3">
    <location>
        <position position="481"/>
    </location>
</feature>
<feature type="chain" id="PRO_5001992620" description="Fibronectin type-III domain-containing protein" evidence="1">
    <location>
        <begin position="20"/>
        <end position="481"/>
    </location>
</feature>
<dbReference type="Pfam" id="PF07675">
    <property type="entry name" value="Cleaved_Adhesin"/>
    <property type="match status" value="1"/>
</dbReference>
<dbReference type="EMBL" id="JRLZ01000006">
    <property type="protein sequence ID" value="KGO95972.1"/>
    <property type="molecule type" value="Genomic_DNA"/>
</dbReference>
<dbReference type="Gene3D" id="2.60.40.10">
    <property type="entry name" value="Immunoglobulins"/>
    <property type="match status" value="1"/>
</dbReference>
<proteinExistence type="predicted"/>